<dbReference type="Proteomes" id="UP000033140">
    <property type="component" value="Unassembled WGS sequence"/>
</dbReference>
<feature type="transmembrane region" description="Helical" evidence="6">
    <location>
        <begin position="156"/>
        <end position="182"/>
    </location>
</feature>
<reference evidence="7 8" key="1">
    <citation type="journal article" date="2011" name="J. Gen. Appl. Microbiol.">
        <title>Draft genome sequencing of the enigmatic yeast Saitoella complicata.</title>
        <authorList>
            <person name="Nishida H."/>
            <person name="Hamamoto M."/>
            <person name="Sugiyama J."/>
        </authorList>
    </citation>
    <scope>NUCLEOTIDE SEQUENCE [LARGE SCALE GENOMIC DNA]</scope>
    <source>
        <strain evidence="7 8">NRRL Y-17804</strain>
    </source>
</reference>
<keyword evidence="4 6" id="KW-1133">Transmembrane helix</keyword>
<proteinExistence type="inferred from homology"/>
<evidence type="ECO:0000256" key="3">
    <source>
        <dbReference type="ARBA" id="ARBA00022692"/>
    </source>
</evidence>
<keyword evidence="5 6" id="KW-0472">Membrane</keyword>
<name>A0A0E9NSK1_SAICN</name>
<protein>
    <recommendedName>
        <fullName evidence="6">Protein YOP1</fullName>
    </recommendedName>
</protein>
<accession>A0A0E9NSK1</accession>
<reference evidence="7 8" key="3">
    <citation type="journal article" date="2015" name="Genome Announc.">
        <title>Draft Genome Sequence of the Archiascomycetous Yeast Saitoella complicata.</title>
        <authorList>
            <person name="Yamauchi K."/>
            <person name="Kondo S."/>
            <person name="Hamamoto M."/>
            <person name="Takahashi Y."/>
            <person name="Ogura Y."/>
            <person name="Hayashi T."/>
            <person name="Nishida H."/>
        </authorList>
    </citation>
    <scope>NUCLEOTIDE SEQUENCE [LARGE SCALE GENOMIC DNA]</scope>
    <source>
        <strain evidence="7 8">NRRL Y-17804</strain>
    </source>
</reference>
<dbReference type="EMBL" id="BACD03000085">
    <property type="protein sequence ID" value="GAO52758.1"/>
    <property type="molecule type" value="Genomic_DNA"/>
</dbReference>
<reference evidence="7 8" key="2">
    <citation type="journal article" date="2014" name="J. Gen. Appl. Microbiol.">
        <title>The early diverging ascomycetous budding yeast Saitoella complicata has three histone deacetylases belonging to the Clr6, Hos2, and Rpd3 lineages.</title>
        <authorList>
            <person name="Nishida H."/>
            <person name="Matsumoto T."/>
            <person name="Kondo S."/>
            <person name="Hamamoto M."/>
            <person name="Yoshikawa H."/>
        </authorList>
    </citation>
    <scope>NUCLEOTIDE SEQUENCE [LARGE SCALE GENOMIC DNA]</scope>
    <source>
        <strain evidence="7 8">NRRL Y-17804</strain>
    </source>
</reference>
<comment type="caution">
    <text evidence="7">The sequence shown here is derived from an EMBL/GenBank/DDBJ whole genome shotgun (WGS) entry which is preliminary data.</text>
</comment>
<comment type="similarity">
    <text evidence="2 6">Belongs to the DP1 family.</text>
</comment>
<comment type="subcellular location">
    <subcellularLocation>
        <location evidence="1 6">Membrane</location>
        <topology evidence="1 6">Multi-pass membrane protein</topology>
    </subcellularLocation>
</comment>
<comment type="caution">
    <text evidence="6">Lacks conserved residue(s) required for the propagation of feature annotation.</text>
</comment>
<dbReference type="GO" id="GO:0016020">
    <property type="term" value="C:membrane"/>
    <property type="evidence" value="ECO:0007669"/>
    <property type="project" value="UniProtKB-SubCell"/>
</dbReference>
<keyword evidence="3 6" id="KW-0812">Transmembrane</keyword>
<sequence>MTYFLFFLICSNAKENTKKDQAFRSIASNHVSPYRRRRSALPRHLGSRAFQVYVPLLFLLSPEFHGRSRIDPCPSSKPLSTVTNYCSDPIAVRLEQQLGVQKNYIALGLTAVYTLLLFLNTGLSPLLANLIGFALPAFYSVKAIESTGTADDTRLLTYWVVFGGLSVLEFWSKTILYFIPFYYLTKSIFLLWLVLPQFSGAEYVYRTFLRGYVRKYVVNAKPAATATGARTAQATTTGFSTM</sequence>
<dbReference type="STRING" id="698492.A0A0E9NSK1"/>
<dbReference type="PANTHER" id="PTHR12300">
    <property type="entry name" value="HVA22-LIKE PROTEINS"/>
    <property type="match status" value="1"/>
</dbReference>
<evidence type="ECO:0000256" key="4">
    <source>
        <dbReference type="ARBA" id="ARBA00022989"/>
    </source>
</evidence>
<evidence type="ECO:0000256" key="5">
    <source>
        <dbReference type="ARBA" id="ARBA00023136"/>
    </source>
</evidence>
<evidence type="ECO:0000256" key="1">
    <source>
        <dbReference type="ARBA" id="ARBA00004141"/>
    </source>
</evidence>
<dbReference type="PANTHER" id="PTHR12300:SF161">
    <property type="entry name" value="RECEPTOR EXPRESSION-ENHANCING PROTEIN"/>
    <property type="match status" value="1"/>
</dbReference>
<evidence type="ECO:0000256" key="2">
    <source>
        <dbReference type="ARBA" id="ARBA00008573"/>
    </source>
</evidence>
<evidence type="ECO:0000313" key="7">
    <source>
        <dbReference type="EMBL" id="GAO52758.1"/>
    </source>
</evidence>
<feature type="transmembrane region" description="Helical" evidence="6">
    <location>
        <begin position="188"/>
        <end position="205"/>
    </location>
</feature>
<keyword evidence="8" id="KW-1185">Reference proteome</keyword>
<gene>
    <name evidence="7" type="ORF">G7K_6827-t1</name>
</gene>
<evidence type="ECO:0000313" key="8">
    <source>
        <dbReference type="Proteomes" id="UP000033140"/>
    </source>
</evidence>
<dbReference type="AlphaFoldDB" id="A0A0E9NSK1"/>
<evidence type="ECO:0000256" key="6">
    <source>
        <dbReference type="RuleBase" id="RU362006"/>
    </source>
</evidence>
<dbReference type="InterPro" id="IPR004345">
    <property type="entry name" value="TB2_DP1_HVA22"/>
</dbReference>
<dbReference type="Pfam" id="PF03134">
    <property type="entry name" value="TB2_DP1_HVA22"/>
    <property type="match status" value="1"/>
</dbReference>
<organism evidence="7 8">
    <name type="scientific">Saitoella complicata (strain BCRC 22490 / CBS 7301 / JCM 7358 / NBRC 10748 / NRRL Y-17804)</name>
    <dbReference type="NCBI Taxonomy" id="698492"/>
    <lineage>
        <taxon>Eukaryota</taxon>
        <taxon>Fungi</taxon>
        <taxon>Dikarya</taxon>
        <taxon>Ascomycota</taxon>
        <taxon>Taphrinomycotina</taxon>
        <taxon>Taphrinomycotina incertae sedis</taxon>
        <taxon>Saitoella</taxon>
    </lineage>
</organism>